<dbReference type="SMART" id="SM00353">
    <property type="entry name" value="HLH"/>
    <property type="match status" value="1"/>
</dbReference>
<dbReference type="Gene3D" id="4.10.280.10">
    <property type="entry name" value="Helix-loop-helix DNA-binding domain"/>
    <property type="match status" value="1"/>
</dbReference>
<feature type="region of interest" description="Disordered" evidence="5">
    <location>
        <begin position="1"/>
        <end position="45"/>
    </location>
</feature>
<dbReference type="GO" id="GO:0000981">
    <property type="term" value="F:DNA-binding transcription factor activity, RNA polymerase II-specific"/>
    <property type="evidence" value="ECO:0000318"/>
    <property type="project" value="GO_Central"/>
</dbReference>
<feature type="compositionally biased region" description="Low complexity" evidence="5">
    <location>
        <begin position="1"/>
        <end position="10"/>
    </location>
</feature>
<keyword evidence="2" id="KW-0805">Transcription regulation</keyword>
<dbReference type="Pfam" id="PF00010">
    <property type="entry name" value="HLH"/>
    <property type="match status" value="1"/>
</dbReference>
<dbReference type="GO" id="GO:0046983">
    <property type="term" value="F:protein dimerization activity"/>
    <property type="evidence" value="ECO:0007669"/>
    <property type="project" value="InterPro"/>
</dbReference>
<dbReference type="Proteomes" id="UP000000768">
    <property type="component" value="Chromosome 1"/>
</dbReference>
<evidence type="ECO:0000256" key="5">
    <source>
        <dbReference type="SAM" id="MobiDB-lite"/>
    </source>
</evidence>
<dbReference type="Gramene" id="OQU92481">
    <property type="protein sequence ID" value="OQU92481"/>
    <property type="gene ID" value="SORBI_3001G350300"/>
</dbReference>
<evidence type="ECO:0000259" key="6">
    <source>
        <dbReference type="PROSITE" id="PS50888"/>
    </source>
</evidence>
<dbReference type="PROSITE" id="PS50888">
    <property type="entry name" value="BHLH"/>
    <property type="match status" value="1"/>
</dbReference>
<feature type="compositionally biased region" description="Low complexity" evidence="5">
    <location>
        <begin position="23"/>
        <end position="44"/>
    </location>
</feature>
<keyword evidence="8" id="KW-1185">Reference proteome</keyword>
<sequence>MNTNNKTNSRSGGGTTGRRSRSRSNSNNASTGTATTTTAAAAAAMERKEIERNRRLHMKSLCLKLASLIPKEEHCSSKDAMTQLGCLDDAAAYIRKLKARVDELQRAQLSLSNKRGEDYDGAVRTTTSSSGTATGLSSSEAAAGVAAEPAAVVEVRHSHDGSSLEVVLISSVRRPFKLHQVATVLEEEGAEIISANVSVDGRRMFHTIHSRAFSSRIGIDVSRVSERLRALDLLLDRSLVRD</sequence>
<accession>A0A1Z5S990</accession>
<dbReference type="FunCoup" id="A0A1Z5S990">
    <property type="interactions" value="114"/>
</dbReference>
<evidence type="ECO:0000313" key="8">
    <source>
        <dbReference type="Proteomes" id="UP000000768"/>
    </source>
</evidence>
<dbReference type="STRING" id="4558.A0A1Z5S990"/>
<reference evidence="7 8" key="1">
    <citation type="journal article" date="2009" name="Nature">
        <title>The Sorghum bicolor genome and the diversification of grasses.</title>
        <authorList>
            <person name="Paterson A.H."/>
            <person name="Bowers J.E."/>
            <person name="Bruggmann R."/>
            <person name="Dubchak I."/>
            <person name="Grimwood J."/>
            <person name="Gundlach H."/>
            <person name="Haberer G."/>
            <person name="Hellsten U."/>
            <person name="Mitros T."/>
            <person name="Poliakov A."/>
            <person name="Schmutz J."/>
            <person name="Spannagl M."/>
            <person name="Tang H."/>
            <person name="Wang X."/>
            <person name="Wicker T."/>
            <person name="Bharti A.K."/>
            <person name="Chapman J."/>
            <person name="Feltus F.A."/>
            <person name="Gowik U."/>
            <person name="Grigoriev I.V."/>
            <person name="Lyons E."/>
            <person name="Maher C.A."/>
            <person name="Martis M."/>
            <person name="Narechania A."/>
            <person name="Otillar R.P."/>
            <person name="Penning B.W."/>
            <person name="Salamov A.A."/>
            <person name="Wang Y."/>
            <person name="Zhang L."/>
            <person name="Carpita N.C."/>
            <person name="Freeling M."/>
            <person name="Gingle A.R."/>
            <person name="Hash C.T."/>
            <person name="Keller B."/>
            <person name="Klein P."/>
            <person name="Kresovich S."/>
            <person name="McCann M.C."/>
            <person name="Ming R."/>
            <person name="Peterson D.G."/>
            <person name="Mehboob-ur-Rahman"/>
            <person name="Ware D."/>
            <person name="Westhoff P."/>
            <person name="Mayer K.F."/>
            <person name="Messing J."/>
            <person name="Rokhsar D.S."/>
        </authorList>
    </citation>
    <scope>NUCLEOTIDE SEQUENCE [LARGE SCALE GENOMIC DNA]</scope>
    <source>
        <strain evidence="8">cv. BTx623</strain>
    </source>
</reference>
<dbReference type="EMBL" id="CM000760">
    <property type="protein sequence ID" value="OQU92481.1"/>
    <property type="molecule type" value="Genomic_DNA"/>
</dbReference>
<feature type="region of interest" description="Disordered" evidence="5">
    <location>
        <begin position="115"/>
        <end position="137"/>
    </location>
</feature>
<dbReference type="SUPFAM" id="SSF47459">
    <property type="entry name" value="HLH, helix-loop-helix DNA-binding domain"/>
    <property type="match status" value="1"/>
</dbReference>
<dbReference type="InParanoid" id="A0A1Z5S990"/>
<dbReference type="GO" id="GO:0000977">
    <property type="term" value="F:RNA polymerase II transcription regulatory region sequence-specific DNA binding"/>
    <property type="evidence" value="ECO:0000318"/>
    <property type="project" value="GO_Central"/>
</dbReference>
<dbReference type="PANTHER" id="PTHR13935:SF52">
    <property type="entry name" value="OS01G0108400 PROTEIN"/>
    <property type="match status" value="1"/>
</dbReference>
<dbReference type="ExpressionAtlas" id="A0A1Z5S990">
    <property type="expression patterns" value="baseline"/>
</dbReference>
<evidence type="ECO:0000256" key="4">
    <source>
        <dbReference type="SAM" id="Coils"/>
    </source>
</evidence>
<evidence type="ECO:0000313" key="7">
    <source>
        <dbReference type="EMBL" id="OQU92481.1"/>
    </source>
</evidence>
<name>A0A1Z5S990_SORBI</name>
<dbReference type="AlphaFoldDB" id="A0A1Z5S990"/>
<feature type="domain" description="BHLH" evidence="6">
    <location>
        <begin position="42"/>
        <end position="97"/>
    </location>
</feature>
<organism evidence="7 8">
    <name type="scientific">Sorghum bicolor</name>
    <name type="common">Sorghum</name>
    <name type="synonym">Sorghum vulgare</name>
    <dbReference type="NCBI Taxonomy" id="4558"/>
    <lineage>
        <taxon>Eukaryota</taxon>
        <taxon>Viridiplantae</taxon>
        <taxon>Streptophyta</taxon>
        <taxon>Embryophyta</taxon>
        <taxon>Tracheophyta</taxon>
        <taxon>Spermatophyta</taxon>
        <taxon>Magnoliopsida</taxon>
        <taxon>Liliopsida</taxon>
        <taxon>Poales</taxon>
        <taxon>Poaceae</taxon>
        <taxon>PACMAD clade</taxon>
        <taxon>Panicoideae</taxon>
        <taxon>Andropogonodae</taxon>
        <taxon>Andropogoneae</taxon>
        <taxon>Sorghinae</taxon>
        <taxon>Sorghum</taxon>
    </lineage>
</organism>
<comment type="similarity">
    <text evidence="1">Belongs to the bHLH protein family.</text>
</comment>
<protein>
    <recommendedName>
        <fullName evidence="6">BHLH domain-containing protein</fullName>
    </recommendedName>
</protein>
<reference evidence="8" key="2">
    <citation type="journal article" date="2018" name="Plant J.">
        <title>The Sorghum bicolor reference genome: improved assembly, gene annotations, a transcriptome atlas, and signatures of genome organization.</title>
        <authorList>
            <person name="McCormick R.F."/>
            <person name="Truong S.K."/>
            <person name="Sreedasyam A."/>
            <person name="Jenkins J."/>
            <person name="Shu S."/>
            <person name="Sims D."/>
            <person name="Kennedy M."/>
            <person name="Amirebrahimi M."/>
            <person name="Weers B.D."/>
            <person name="McKinley B."/>
            <person name="Mattison A."/>
            <person name="Morishige D.T."/>
            <person name="Grimwood J."/>
            <person name="Schmutz J."/>
            <person name="Mullet J.E."/>
        </authorList>
    </citation>
    <scope>NUCLEOTIDE SEQUENCE [LARGE SCALE GENOMIC DNA]</scope>
    <source>
        <strain evidence="8">cv. BTx623</strain>
    </source>
</reference>
<dbReference type="GO" id="GO:0090575">
    <property type="term" value="C:RNA polymerase II transcription regulator complex"/>
    <property type="evidence" value="ECO:0000318"/>
    <property type="project" value="GO_Central"/>
</dbReference>
<dbReference type="InterPro" id="IPR011598">
    <property type="entry name" value="bHLH_dom"/>
</dbReference>
<proteinExistence type="inferred from homology"/>
<feature type="coiled-coil region" evidence="4">
    <location>
        <begin position="87"/>
        <end position="114"/>
    </location>
</feature>
<evidence type="ECO:0000256" key="1">
    <source>
        <dbReference type="ARBA" id="ARBA00005510"/>
    </source>
</evidence>
<dbReference type="GO" id="GO:0006357">
    <property type="term" value="P:regulation of transcription by RNA polymerase II"/>
    <property type="evidence" value="ECO:0000318"/>
    <property type="project" value="GO_Central"/>
</dbReference>
<dbReference type="InterPro" id="IPR036638">
    <property type="entry name" value="HLH_DNA-bd_sf"/>
</dbReference>
<evidence type="ECO:0000256" key="2">
    <source>
        <dbReference type="ARBA" id="ARBA00023015"/>
    </source>
</evidence>
<feature type="compositionally biased region" description="Low complexity" evidence="5">
    <location>
        <begin position="122"/>
        <end position="137"/>
    </location>
</feature>
<dbReference type="PANTHER" id="PTHR13935">
    <property type="entry name" value="ACHAETE-SCUTE TRANSCRIPTION FACTOR-RELATED"/>
    <property type="match status" value="1"/>
</dbReference>
<gene>
    <name evidence="7" type="ORF">SORBI_3001G350300</name>
</gene>
<evidence type="ECO:0000256" key="3">
    <source>
        <dbReference type="ARBA" id="ARBA00023163"/>
    </source>
</evidence>
<keyword evidence="4" id="KW-0175">Coiled coil</keyword>
<dbReference type="InterPro" id="IPR015660">
    <property type="entry name" value="MASH1/Ascl1a-like"/>
</dbReference>
<keyword evidence="3" id="KW-0804">Transcription</keyword>